<feature type="transmembrane region" description="Helical" evidence="5">
    <location>
        <begin position="199"/>
        <end position="221"/>
    </location>
</feature>
<dbReference type="GO" id="GO:0005886">
    <property type="term" value="C:plasma membrane"/>
    <property type="evidence" value="ECO:0007669"/>
    <property type="project" value="UniProtKB-SubCell"/>
</dbReference>
<dbReference type="PANTHER" id="PTHR43701">
    <property type="entry name" value="MEMBRANE TRANSPORTER PROTEIN MJ0441-RELATED"/>
    <property type="match status" value="1"/>
</dbReference>
<evidence type="ECO:0000256" key="5">
    <source>
        <dbReference type="RuleBase" id="RU363041"/>
    </source>
</evidence>
<protein>
    <recommendedName>
        <fullName evidence="5">Probable membrane transporter protein</fullName>
    </recommendedName>
</protein>
<feature type="transmembrane region" description="Helical" evidence="5">
    <location>
        <begin position="228"/>
        <end position="253"/>
    </location>
</feature>
<keyword evidence="5" id="KW-1003">Cell membrane</keyword>
<dbReference type="EMBL" id="CADCTL010000204">
    <property type="protein sequence ID" value="CAA9266708.1"/>
    <property type="molecule type" value="Genomic_DNA"/>
</dbReference>
<keyword evidence="3 5" id="KW-1133">Transmembrane helix</keyword>
<accession>A0A6J4J380</accession>
<dbReference type="InterPro" id="IPR002781">
    <property type="entry name" value="TM_pro_TauE-like"/>
</dbReference>
<gene>
    <name evidence="6" type="ORF">AVDCRST_MAG04-2878</name>
</gene>
<evidence type="ECO:0000256" key="1">
    <source>
        <dbReference type="ARBA" id="ARBA00004141"/>
    </source>
</evidence>
<keyword evidence="2 5" id="KW-0812">Transmembrane</keyword>
<dbReference type="InterPro" id="IPR051598">
    <property type="entry name" value="TSUP/Inactive_protease-like"/>
</dbReference>
<evidence type="ECO:0000256" key="4">
    <source>
        <dbReference type="ARBA" id="ARBA00023136"/>
    </source>
</evidence>
<feature type="transmembrane region" description="Helical" evidence="5">
    <location>
        <begin position="98"/>
        <end position="117"/>
    </location>
</feature>
<keyword evidence="4 5" id="KW-0472">Membrane</keyword>
<dbReference type="AlphaFoldDB" id="A0A6J4J380"/>
<reference evidence="6" key="1">
    <citation type="submission" date="2020-02" db="EMBL/GenBank/DDBJ databases">
        <authorList>
            <person name="Meier V. D."/>
        </authorList>
    </citation>
    <scope>NUCLEOTIDE SEQUENCE</scope>
    <source>
        <strain evidence="6">AVDCRST_MAG04</strain>
    </source>
</reference>
<evidence type="ECO:0000256" key="3">
    <source>
        <dbReference type="ARBA" id="ARBA00022989"/>
    </source>
</evidence>
<feature type="transmembrane region" description="Helical" evidence="5">
    <location>
        <begin position="172"/>
        <end position="193"/>
    </location>
</feature>
<proteinExistence type="inferred from homology"/>
<sequence>MLEDLLVFAAVGFAAQMIDGAIGMAYGLSATSVLLNLGVAPATASASVHAAEVFTTGASGLAHWRLGNVRRALVLRLAVPGVLGGVTGAYVLVGMPTAPVRVFVGLYLLALGGVVLLKALRPKPPLAAAAISTGRLAALGFCGGLLDAIGGGGWGAIVTSTLIGQGNVPREAIGSASLAEFFVTAAVSAAFVATVGITLWPIITGLVLGGVLAAPFAALAAKRVPDRLLMVLVGVVVSLLALRGLLASLRALASGG</sequence>
<comment type="subcellular location">
    <subcellularLocation>
        <location evidence="5">Cell membrane</location>
        <topology evidence="5">Multi-pass membrane protein</topology>
    </subcellularLocation>
    <subcellularLocation>
        <location evidence="1">Membrane</location>
        <topology evidence="1">Multi-pass membrane protein</topology>
    </subcellularLocation>
</comment>
<evidence type="ECO:0000256" key="2">
    <source>
        <dbReference type="ARBA" id="ARBA00022692"/>
    </source>
</evidence>
<dbReference type="PANTHER" id="PTHR43701:SF12">
    <property type="entry name" value="MEMBRANE TRANSPORTER PROTEIN YTNM-RELATED"/>
    <property type="match status" value="1"/>
</dbReference>
<name>A0A6J4J380_9PROT</name>
<feature type="transmembrane region" description="Helical" evidence="5">
    <location>
        <begin position="73"/>
        <end position="92"/>
    </location>
</feature>
<comment type="similarity">
    <text evidence="5">Belongs to the 4-toluene sulfonate uptake permease (TSUP) (TC 2.A.102) family.</text>
</comment>
<dbReference type="Pfam" id="PF01925">
    <property type="entry name" value="TauE"/>
    <property type="match status" value="1"/>
</dbReference>
<organism evidence="6">
    <name type="scientific">uncultured Acetobacteraceae bacterium</name>
    <dbReference type="NCBI Taxonomy" id="169975"/>
    <lineage>
        <taxon>Bacteria</taxon>
        <taxon>Pseudomonadati</taxon>
        <taxon>Pseudomonadota</taxon>
        <taxon>Alphaproteobacteria</taxon>
        <taxon>Acetobacterales</taxon>
        <taxon>Acetobacteraceae</taxon>
        <taxon>environmental samples</taxon>
    </lineage>
</organism>
<evidence type="ECO:0000313" key="6">
    <source>
        <dbReference type="EMBL" id="CAA9266708.1"/>
    </source>
</evidence>